<feature type="compositionally biased region" description="Polar residues" evidence="3">
    <location>
        <begin position="371"/>
        <end position="402"/>
    </location>
</feature>
<feature type="coiled-coil region" evidence="2">
    <location>
        <begin position="221"/>
        <end position="297"/>
    </location>
</feature>
<dbReference type="PANTHER" id="PTHR23166:SF5">
    <property type="entry name" value="CTTNBP2 N-TERMINAL-LIKE PROTEIN"/>
    <property type="match status" value="1"/>
</dbReference>
<accession>A0AAV7X8J5</accession>
<proteinExistence type="predicted"/>
<feature type="region of interest" description="Disordered" evidence="3">
    <location>
        <begin position="1"/>
        <end position="47"/>
    </location>
</feature>
<dbReference type="Pfam" id="PF09727">
    <property type="entry name" value="CortBP2"/>
    <property type="match status" value="1"/>
</dbReference>
<organism evidence="5 6">
    <name type="scientific">Megalurothrips usitatus</name>
    <name type="common">bean blossom thrips</name>
    <dbReference type="NCBI Taxonomy" id="439358"/>
    <lineage>
        <taxon>Eukaryota</taxon>
        <taxon>Metazoa</taxon>
        <taxon>Ecdysozoa</taxon>
        <taxon>Arthropoda</taxon>
        <taxon>Hexapoda</taxon>
        <taxon>Insecta</taxon>
        <taxon>Pterygota</taxon>
        <taxon>Neoptera</taxon>
        <taxon>Paraneoptera</taxon>
        <taxon>Thysanoptera</taxon>
        <taxon>Terebrantia</taxon>
        <taxon>Thripoidea</taxon>
        <taxon>Thripidae</taxon>
        <taxon>Megalurothrips</taxon>
    </lineage>
</organism>
<comment type="caution">
    <text evidence="5">The sequence shown here is derived from an EMBL/GenBank/DDBJ whole genome shotgun (WGS) entry which is preliminary data.</text>
</comment>
<evidence type="ECO:0000256" key="3">
    <source>
        <dbReference type="SAM" id="MobiDB-lite"/>
    </source>
</evidence>
<evidence type="ECO:0000313" key="6">
    <source>
        <dbReference type="Proteomes" id="UP001075354"/>
    </source>
</evidence>
<feature type="domain" description="Cortactin-binding protein-2 N-terminal" evidence="4">
    <location>
        <begin position="91"/>
        <end position="205"/>
    </location>
</feature>
<feature type="region of interest" description="Disordered" evidence="3">
    <location>
        <begin position="527"/>
        <end position="552"/>
    </location>
</feature>
<feature type="compositionally biased region" description="Basic and acidic residues" evidence="3">
    <location>
        <begin position="133"/>
        <end position="144"/>
    </location>
</feature>
<name>A0AAV7X8J5_9NEOP</name>
<keyword evidence="1 2" id="KW-0175">Coiled coil</keyword>
<gene>
    <name evidence="5" type="ORF">ONE63_004171</name>
</gene>
<keyword evidence="6" id="KW-1185">Reference proteome</keyword>
<evidence type="ECO:0000256" key="2">
    <source>
        <dbReference type="SAM" id="Coils"/>
    </source>
</evidence>
<sequence>MASHPNANKRECQPTSSKLPQHQKAAGTGSSFEPLDKTASNTLKRNPKMELSKQELLKLLSYLEGEVEAREVVIATLKSEKVKQLVHQSRHRPDHQMASLDNVILQHKQSQLRMAKMLRDMELRHLKVVQELDEEKRKHERDTAQGDDITYGLEKERTRLKQELELEKQSRKKQEKDLKRANEVLEEERNRQKQIVLLLLAERKKLIMKYVEERKRSEDLAQIVSEEKVQMNAMADGLEEESKKSLQMEAELEKHVAQFDLERQHLKQQLSREQKRITELETELEKSKTELFSANKQLAEAHQVAMFQASVNTTRPGSVKGAPWSAVSDGEASAQTGTPMLSSVAKVVQPTATVSSVPVCAPTTGIARSVSPGQSARTALFSPNSSTSPAIQDVEQPNTVSPRPSLAPAPGAKLYATSAGGKLTFHVSAAAAAAAEAAAASGDTNATGQPQPPPKKTTLGRGNPPPVPPNKPVVPPKKDSVVGRKVDGMDGTPAGSKLGLVNKDKAPAPQVNVGPTVCGVDSLHATTAAQHARPASTHSPSASSGEPAGKKKKILETLLNHVLKQAENGHCAL</sequence>
<protein>
    <recommendedName>
        <fullName evidence="4">Cortactin-binding protein-2 N-terminal domain-containing protein</fullName>
    </recommendedName>
</protein>
<dbReference type="InterPro" id="IPR050719">
    <property type="entry name" value="Cortactin-Actin_Reg"/>
</dbReference>
<reference evidence="5" key="1">
    <citation type="submission" date="2022-12" db="EMBL/GenBank/DDBJ databases">
        <title>Chromosome-level genome assembly of the bean flower thrips Megalurothrips usitatus.</title>
        <authorList>
            <person name="Ma L."/>
            <person name="Liu Q."/>
            <person name="Li H."/>
            <person name="Cai W."/>
        </authorList>
    </citation>
    <scope>NUCLEOTIDE SEQUENCE</scope>
    <source>
        <strain evidence="5">Cailab_2022a</strain>
    </source>
</reference>
<feature type="compositionally biased region" description="Pro residues" evidence="3">
    <location>
        <begin position="463"/>
        <end position="475"/>
    </location>
</feature>
<dbReference type="AlphaFoldDB" id="A0AAV7X8J5"/>
<dbReference type="PANTHER" id="PTHR23166">
    <property type="entry name" value="FILAMIN/GPBP-INTERACTING PROTEIN"/>
    <property type="match status" value="1"/>
</dbReference>
<dbReference type="Proteomes" id="UP001075354">
    <property type="component" value="Chromosome 15"/>
</dbReference>
<dbReference type="InterPro" id="IPR019131">
    <property type="entry name" value="Cortactin-binding_p2_N"/>
</dbReference>
<feature type="compositionally biased region" description="Basic and acidic residues" evidence="3">
    <location>
        <begin position="476"/>
        <end position="488"/>
    </location>
</feature>
<feature type="region of interest" description="Disordered" evidence="3">
    <location>
        <begin position="441"/>
        <end position="507"/>
    </location>
</feature>
<feature type="region of interest" description="Disordered" evidence="3">
    <location>
        <begin position="133"/>
        <end position="152"/>
    </location>
</feature>
<feature type="region of interest" description="Disordered" evidence="3">
    <location>
        <begin position="369"/>
        <end position="406"/>
    </location>
</feature>
<evidence type="ECO:0000259" key="4">
    <source>
        <dbReference type="Pfam" id="PF09727"/>
    </source>
</evidence>
<evidence type="ECO:0000313" key="5">
    <source>
        <dbReference type="EMBL" id="KAJ1519936.1"/>
    </source>
</evidence>
<dbReference type="EMBL" id="JAPTSV010000015">
    <property type="protein sequence ID" value="KAJ1519936.1"/>
    <property type="molecule type" value="Genomic_DNA"/>
</dbReference>
<evidence type="ECO:0000256" key="1">
    <source>
        <dbReference type="ARBA" id="ARBA00023054"/>
    </source>
</evidence>